<dbReference type="CDD" id="cd17328">
    <property type="entry name" value="MFS_spinster_like"/>
    <property type="match status" value="1"/>
</dbReference>
<accession>A0A397NK99</accession>
<keyword evidence="4 6" id="KW-1133">Transmembrane helix</keyword>
<feature type="transmembrane region" description="Helical" evidence="6">
    <location>
        <begin position="362"/>
        <end position="385"/>
    </location>
</feature>
<evidence type="ECO:0000313" key="9">
    <source>
        <dbReference type="Proteomes" id="UP000266568"/>
    </source>
</evidence>
<evidence type="ECO:0000256" key="3">
    <source>
        <dbReference type="ARBA" id="ARBA00022692"/>
    </source>
</evidence>
<evidence type="ECO:0000256" key="5">
    <source>
        <dbReference type="ARBA" id="ARBA00023136"/>
    </source>
</evidence>
<dbReference type="InterPro" id="IPR020846">
    <property type="entry name" value="MFS_dom"/>
</dbReference>
<evidence type="ECO:0000256" key="4">
    <source>
        <dbReference type="ARBA" id="ARBA00022989"/>
    </source>
</evidence>
<dbReference type="Pfam" id="PF07690">
    <property type="entry name" value="MFS_1"/>
    <property type="match status" value="1"/>
</dbReference>
<keyword evidence="9" id="KW-1185">Reference proteome</keyword>
<feature type="transmembrane region" description="Helical" evidence="6">
    <location>
        <begin position="179"/>
        <end position="199"/>
    </location>
</feature>
<feature type="transmembrane region" description="Helical" evidence="6">
    <location>
        <begin position="136"/>
        <end position="159"/>
    </location>
</feature>
<feature type="transmembrane region" description="Helical" evidence="6">
    <location>
        <begin position="234"/>
        <end position="258"/>
    </location>
</feature>
<dbReference type="GO" id="GO:0022857">
    <property type="term" value="F:transmembrane transporter activity"/>
    <property type="evidence" value="ECO:0007669"/>
    <property type="project" value="InterPro"/>
</dbReference>
<feature type="transmembrane region" description="Helical" evidence="6">
    <location>
        <begin position="330"/>
        <end position="350"/>
    </location>
</feature>
<feature type="transmembrane region" description="Helical" evidence="6">
    <location>
        <begin position="303"/>
        <end position="324"/>
    </location>
</feature>
<evidence type="ECO:0000259" key="7">
    <source>
        <dbReference type="PROSITE" id="PS50850"/>
    </source>
</evidence>
<dbReference type="GO" id="GO:0016020">
    <property type="term" value="C:membrane"/>
    <property type="evidence" value="ECO:0007669"/>
    <property type="project" value="UniProtKB-SubCell"/>
</dbReference>
<feature type="transmembrane region" description="Helical" evidence="6">
    <location>
        <begin position="270"/>
        <end position="291"/>
    </location>
</feature>
<dbReference type="Gene3D" id="1.20.1250.20">
    <property type="entry name" value="MFS general substrate transporter like domains"/>
    <property type="match status" value="2"/>
</dbReference>
<comment type="subcellular location">
    <subcellularLocation>
        <location evidence="1">Membrane</location>
        <topology evidence="1">Multi-pass membrane protein</topology>
    </subcellularLocation>
</comment>
<dbReference type="PANTHER" id="PTHR23505:SF79">
    <property type="entry name" value="PROTEIN SPINSTER"/>
    <property type="match status" value="1"/>
</dbReference>
<feature type="transmembrane region" description="Helical" evidence="6">
    <location>
        <begin position="397"/>
        <end position="421"/>
    </location>
</feature>
<dbReference type="InterPro" id="IPR044770">
    <property type="entry name" value="MFS_spinster-like"/>
</dbReference>
<dbReference type="EMBL" id="QXDC01000004">
    <property type="protein sequence ID" value="RIA37982.1"/>
    <property type="molecule type" value="Genomic_DNA"/>
</dbReference>
<feature type="domain" description="Major facilitator superfamily (MFS) profile" evidence="7">
    <location>
        <begin position="14"/>
        <end position="421"/>
    </location>
</feature>
<evidence type="ECO:0000256" key="1">
    <source>
        <dbReference type="ARBA" id="ARBA00004141"/>
    </source>
</evidence>
<dbReference type="PANTHER" id="PTHR23505">
    <property type="entry name" value="SPINSTER"/>
    <property type="match status" value="1"/>
</dbReference>
<dbReference type="RefSeq" id="WP_170151060.1">
    <property type="nucleotide sequence ID" value="NZ_QXDC01000004.1"/>
</dbReference>
<feature type="transmembrane region" description="Helical" evidence="6">
    <location>
        <begin position="12"/>
        <end position="36"/>
    </location>
</feature>
<feature type="transmembrane region" description="Helical" evidence="6">
    <location>
        <begin position="106"/>
        <end position="124"/>
    </location>
</feature>
<dbReference type="InterPro" id="IPR011701">
    <property type="entry name" value="MFS"/>
</dbReference>
<comment type="caution">
    <text evidence="8">The sequence shown here is derived from an EMBL/GenBank/DDBJ whole genome shotgun (WGS) entry which is preliminary data.</text>
</comment>
<organism evidence="8 9">
    <name type="scientific">Hephaestia caeni</name>
    <dbReference type="NCBI Taxonomy" id="645617"/>
    <lineage>
        <taxon>Bacteria</taxon>
        <taxon>Pseudomonadati</taxon>
        <taxon>Pseudomonadota</taxon>
        <taxon>Alphaproteobacteria</taxon>
        <taxon>Sphingomonadales</taxon>
        <taxon>Sphingomonadaceae</taxon>
        <taxon>Hephaestia</taxon>
    </lineage>
</organism>
<feature type="transmembrane region" description="Helical" evidence="6">
    <location>
        <begin position="81"/>
        <end position="100"/>
    </location>
</feature>
<gene>
    <name evidence="8" type="ORF">DFR49_3872</name>
</gene>
<name>A0A397NK99_9SPHN</name>
<proteinExistence type="predicted"/>
<dbReference type="InterPro" id="IPR036259">
    <property type="entry name" value="MFS_trans_sf"/>
</dbReference>
<keyword evidence="5 6" id="KW-0472">Membrane</keyword>
<reference evidence="8 9" key="1">
    <citation type="submission" date="2018-08" db="EMBL/GenBank/DDBJ databases">
        <title>Genomic Encyclopedia of Type Strains, Phase IV (KMG-IV): sequencing the most valuable type-strain genomes for metagenomic binning, comparative biology and taxonomic classification.</title>
        <authorList>
            <person name="Goeker M."/>
        </authorList>
    </citation>
    <scope>NUCLEOTIDE SEQUENCE [LARGE SCALE GENOMIC DNA]</scope>
    <source>
        <strain evidence="8 9">DSM 25527</strain>
    </source>
</reference>
<dbReference type="SUPFAM" id="SSF103473">
    <property type="entry name" value="MFS general substrate transporter"/>
    <property type="match status" value="1"/>
</dbReference>
<evidence type="ECO:0000256" key="6">
    <source>
        <dbReference type="SAM" id="Phobius"/>
    </source>
</evidence>
<evidence type="ECO:0000313" key="8">
    <source>
        <dbReference type="EMBL" id="RIA37982.1"/>
    </source>
</evidence>
<keyword evidence="3 6" id="KW-0812">Transmembrane</keyword>
<sequence length="434" mass="45767">MTSARTRLIYPFYVLVLLLSAYVISYMDRIALSLMVDPIRQDLGLSDTGISLLIGFAFVLLYTTAGIPLGRMADTGNRPRLIVFGMILWCAATAACGLTTGFTTLLIARILVGFGEATLSPASYSLISSYFPPERLGFAISLYMLGITFGGGLATYVVGSVAQVAGSLDLFGLPPGTEGWRTSFLIVGMLGIPFILLMLTVREPRRTVDVTAVPAPPMTEVLAHIREHLSAYGLILGGFAVMAISSLGVVLWGPAYFIRVHGLTQAEVGALFGIAMGVCGTAGLLTGGWLADRFYSRGTIDAAPRIVIVSLLLQTPLFLAVYLAPTPAMAKALLIPAMFAMLLQGGLQGASIQLVAPDRMRGLIVAIYLMLTNIVGMAIGPLLIAQFSEHVYSGVASIGRALATVTLLSSLGSAAMIAAGLPAFRRLVAQRAAT</sequence>
<evidence type="ECO:0000256" key="2">
    <source>
        <dbReference type="ARBA" id="ARBA00022448"/>
    </source>
</evidence>
<protein>
    <submittedName>
        <fullName evidence="8">Sugar phosphate permease</fullName>
    </submittedName>
</protein>
<dbReference type="AlphaFoldDB" id="A0A397NK99"/>
<dbReference type="Proteomes" id="UP000266568">
    <property type="component" value="Unassembled WGS sequence"/>
</dbReference>
<keyword evidence="2" id="KW-0813">Transport</keyword>
<feature type="transmembrane region" description="Helical" evidence="6">
    <location>
        <begin position="48"/>
        <end position="69"/>
    </location>
</feature>
<dbReference type="PROSITE" id="PS50850">
    <property type="entry name" value="MFS"/>
    <property type="match status" value="1"/>
</dbReference>